<reference evidence="2 3" key="1">
    <citation type="journal article" date="2014" name="Genome Biol.">
        <title>Transcriptome and methylome profiling reveals relics of genome dominance in the mesopolyploid Brassica oleracea.</title>
        <authorList>
            <person name="Parkin I.A."/>
            <person name="Koh C."/>
            <person name="Tang H."/>
            <person name="Robinson S.J."/>
            <person name="Kagale S."/>
            <person name="Clarke W.E."/>
            <person name="Town C.D."/>
            <person name="Nixon J."/>
            <person name="Krishnakumar V."/>
            <person name="Bidwell S.L."/>
            <person name="Denoeud F."/>
            <person name="Belcram H."/>
            <person name="Links M.G."/>
            <person name="Just J."/>
            <person name="Clarke C."/>
            <person name="Bender T."/>
            <person name="Huebert T."/>
            <person name="Mason A.S."/>
            <person name="Pires J.C."/>
            <person name="Barker G."/>
            <person name="Moore J."/>
            <person name="Walley P.G."/>
            <person name="Manoli S."/>
            <person name="Batley J."/>
            <person name="Edwards D."/>
            <person name="Nelson M.N."/>
            <person name="Wang X."/>
            <person name="Paterson A.H."/>
            <person name="King G."/>
            <person name="Bancroft I."/>
            <person name="Chalhoub B."/>
            <person name="Sharpe A.G."/>
        </authorList>
    </citation>
    <scope>NUCLEOTIDE SEQUENCE</scope>
    <source>
        <strain evidence="2 3">cv. TO1000</strain>
    </source>
</reference>
<dbReference type="OMA" id="HEPTNAN"/>
<dbReference type="GO" id="GO:0005794">
    <property type="term" value="C:Golgi apparatus"/>
    <property type="evidence" value="ECO:0007669"/>
    <property type="project" value="TreeGrafter"/>
</dbReference>
<name>A0A0D3CCM7_BRAOL</name>
<feature type="compositionally biased region" description="Polar residues" evidence="1">
    <location>
        <begin position="87"/>
        <end position="103"/>
    </location>
</feature>
<dbReference type="HOGENOM" id="CLU_029159_2_0_1"/>
<evidence type="ECO:0000313" key="2">
    <source>
        <dbReference type="EnsemblPlants" id="Bo5g039300.1"/>
    </source>
</evidence>
<dbReference type="PANTHER" id="PTHR13448">
    <property type="entry name" value="TRANSMEMBRANE PROTEIN 214"/>
    <property type="match status" value="1"/>
</dbReference>
<dbReference type="AlphaFoldDB" id="A0A0D3CCM7"/>
<dbReference type="GO" id="GO:0005783">
    <property type="term" value="C:endoplasmic reticulum"/>
    <property type="evidence" value="ECO:0007669"/>
    <property type="project" value="TreeGrafter"/>
</dbReference>
<dbReference type="STRING" id="109376.A0A0D3CCM7"/>
<dbReference type="InterPro" id="IPR019308">
    <property type="entry name" value="TMEM214"/>
</dbReference>
<evidence type="ECO:0008006" key="4">
    <source>
        <dbReference type="Google" id="ProtNLM"/>
    </source>
</evidence>
<dbReference type="EnsemblPlants" id="Bo5g039300.1">
    <property type="protein sequence ID" value="Bo5g039300.1"/>
    <property type="gene ID" value="Bo5g039300"/>
</dbReference>
<evidence type="ECO:0000256" key="1">
    <source>
        <dbReference type="SAM" id="MobiDB-lite"/>
    </source>
</evidence>
<organism evidence="2 3">
    <name type="scientific">Brassica oleracea var. oleracea</name>
    <dbReference type="NCBI Taxonomy" id="109376"/>
    <lineage>
        <taxon>Eukaryota</taxon>
        <taxon>Viridiplantae</taxon>
        <taxon>Streptophyta</taxon>
        <taxon>Embryophyta</taxon>
        <taxon>Tracheophyta</taxon>
        <taxon>Spermatophyta</taxon>
        <taxon>Magnoliopsida</taxon>
        <taxon>eudicotyledons</taxon>
        <taxon>Gunneridae</taxon>
        <taxon>Pentapetalae</taxon>
        <taxon>rosids</taxon>
        <taxon>malvids</taxon>
        <taxon>Brassicales</taxon>
        <taxon>Brassicaceae</taxon>
        <taxon>Brassiceae</taxon>
        <taxon>Brassica</taxon>
    </lineage>
</organism>
<dbReference type="Pfam" id="PF10151">
    <property type="entry name" value="TMEM214"/>
    <property type="match status" value="1"/>
</dbReference>
<dbReference type="eggNOG" id="KOG4467">
    <property type="taxonomic scope" value="Eukaryota"/>
</dbReference>
<feature type="region of interest" description="Disordered" evidence="1">
    <location>
        <begin position="78"/>
        <end position="103"/>
    </location>
</feature>
<reference evidence="2" key="2">
    <citation type="submission" date="2015-03" db="UniProtKB">
        <authorList>
            <consortium name="EnsemblPlants"/>
        </authorList>
    </citation>
    <scope>IDENTIFICATION</scope>
</reference>
<evidence type="ECO:0000313" key="3">
    <source>
        <dbReference type="Proteomes" id="UP000032141"/>
    </source>
</evidence>
<keyword evidence="3" id="KW-1185">Reference proteome</keyword>
<accession>A0A0D3CCM7</accession>
<dbReference type="Proteomes" id="UP000032141">
    <property type="component" value="Chromosome C5"/>
</dbReference>
<dbReference type="PANTHER" id="PTHR13448:SF12">
    <property type="entry name" value="(RAPE) HYPOTHETICAL PROTEIN"/>
    <property type="match status" value="1"/>
</dbReference>
<proteinExistence type="predicted"/>
<feature type="region of interest" description="Disordered" evidence="1">
    <location>
        <begin position="123"/>
        <end position="158"/>
    </location>
</feature>
<dbReference type="Gramene" id="Bo5g039300.1">
    <property type="protein sequence ID" value="Bo5g039300.1"/>
    <property type="gene ID" value="Bo5g039300"/>
</dbReference>
<protein>
    <recommendedName>
        <fullName evidence="4">Transmembrane protein 214</fullName>
    </recommendedName>
</protein>
<sequence length="650" mass="70949">KKKKSTSPSGQSVFFYSLSSLVSFSFFSPERNQSQNQFRNLNPKMDQIESVEYNALETANGNSHTDYGWKKVVYPKRNRKQKPADHTTANGTHFPNGALSNGDNVFRSFEEQAEDRRRRILAAKKAADAADDSDLTRSKRRSNGYGDDGYGFDDSEGEIGAGKENAKVEVAKKPKVKKEKKPKVTLAEAAAKIDSSNLQAFLVEASESYASQPEIQLMRFADYFGRALSGVSSSHFPWVKTFKESPLSKLIDIPLSHIPEAVYKTSADWINQRPIQALGSFVLWALDCILADLAVQQGGAKGGKKGAQHATSKSQVAIFVTVAMVLRRKPDALTNVLPTLRENPKYQGQDKLPVTVWMMAQASQGDLSVGLLSWAHNLLPVVSSKSCNPQSRDLILQLVERIVSNPKARTILVSGAVRKGERLIPPPSFEILMRLAFPASSARVKATERFEAIYPLLKDVSLAGAPGSKAMKQTTQQIFTFALKAAGEGNPVLAKEAAAVAIWAITQNVDCCKHWENLYSDNLEASVTIFKKLIDEWKQRSVKLSPSETLTFNKTMKSLRLKNEEALAEGGANGASQSLYKDADRCCKVISGKLSSGSGYFKGVAIAAVLAAAGAAALSANPEVIEELKSQVESLDLSKLTESVMTAFKN</sequence>